<comment type="caution">
    <text evidence="1">The sequence shown here is derived from an EMBL/GenBank/DDBJ whole genome shotgun (WGS) entry which is preliminary data.</text>
</comment>
<gene>
    <name evidence="1" type="ORF">GCU54_18165</name>
</gene>
<reference evidence="1 2" key="1">
    <citation type="submission" date="2019-12" db="EMBL/GenBank/DDBJ databases">
        <title>WGS of CPCC 203550 I12A-02606.</title>
        <authorList>
            <person name="Jiang Z."/>
        </authorList>
    </citation>
    <scope>NUCLEOTIDE SEQUENCE [LARGE SCALE GENOMIC DNA]</scope>
    <source>
        <strain evidence="1 2">I12A-02606</strain>
    </source>
</reference>
<proteinExistence type="predicted"/>
<evidence type="ECO:0000313" key="2">
    <source>
        <dbReference type="Proteomes" id="UP000471126"/>
    </source>
</evidence>
<protein>
    <submittedName>
        <fullName evidence="1">Uncharacterized protein</fullName>
    </submittedName>
</protein>
<dbReference type="Proteomes" id="UP000471126">
    <property type="component" value="Unassembled WGS sequence"/>
</dbReference>
<sequence>MIAVLQEMGARGDEVELRKAVARYLALSEHPFLETVDQVRARMWAGSALAKLRQGPEALALIGPAQRWLVDNRVDIVGSHLKLAAANLACTELRWAERADRADGVLEDLAAKQQSLHLDPPVLLTVRRKVCQAHILLARKRSSTTEEGLELLRTTQSIAVRYGLNHQLRKINESMGAWSECHLD</sequence>
<dbReference type="RefSeq" id="WP_163477985.1">
    <property type="nucleotide sequence ID" value="NZ_JAAGWE010000032.1"/>
</dbReference>
<dbReference type="AlphaFoldDB" id="A0A6P0GKL2"/>
<organism evidence="1 2">
    <name type="scientific">Geodermatophilus normandii</name>
    <dbReference type="NCBI Taxonomy" id="1137989"/>
    <lineage>
        <taxon>Bacteria</taxon>
        <taxon>Bacillati</taxon>
        <taxon>Actinomycetota</taxon>
        <taxon>Actinomycetes</taxon>
        <taxon>Geodermatophilales</taxon>
        <taxon>Geodermatophilaceae</taxon>
        <taxon>Geodermatophilus</taxon>
    </lineage>
</organism>
<evidence type="ECO:0000313" key="1">
    <source>
        <dbReference type="EMBL" id="NEM07913.1"/>
    </source>
</evidence>
<accession>A0A6P0GKL2</accession>
<dbReference type="EMBL" id="JAAGWE010000032">
    <property type="protein sequence ID" value="NEM07913.1"/>
    <property type="molecule type" value="Genomic_DNA"/>
</dbReference>
<name>A0A6P0GKL2_9ACTN</name>